<keyword evidence="4" id="KW-1185">Reference proteome</keyword>
<comment type="caution">
    <text evidence="3">The sequence shown here is derived from an EMBL/GenBank/DDBJ whole genome shotgun (WGS) entry which is preliminary data.</text>
</comment>
<keyword evidence="2" id="KW-0812">Transmembrane</keyword>
<dbReference type="Pfam" id="PF20479">
    <property type="entry name" value="TMEM128"/>
    <property type="match status" value="1"/>
</dbReference>
<dbReference type="PANTHER" id="PTHR31134">
    <property type="entry name" value="TRANSMEMBRANE PROTEIN 128"/>
    <property type="match status" value="1"/>
</dbReference>
<dbReference type="InterPro" id="IPR033579">
    <property type="entry name" value="TMEM128"/>
</dbReference>
<dbReference type="AlphaFoldDB" id="A0ABD3P928"/>
<evidence type="ECO:0000256" key="1">
    <source>
        <dbReference type="SAM" id="MobiDB-lite"/>
    </source>
</evidence>
<name>A0ABD3P928_9STRA</name>
<evidence type="ECO:0000256" key="2">
    <source>
        <dbReference type="SAM" id="Phobius"/>
    </source>
</evidence>
<gene>
    <name evidence="3" type="ORF">ACHAWO_003218</name>
</gene>
<dbReference type="Proteomes" id="UP001530400">
    <property type="component" value="Unassembled WGS sequence"/>
</dbReference>
<keyword evidence="2" id="KW-0472">Membrane</keyword>
<proteinExistence type="predicted"/>
<evidence type="ECO:0000313" key="3">
    <source>
        <dbReference type="EMBL" id="KAL3784512.1"/>
    </source>
</evidence>
<accession>A0ABD3P928</accession>
<feature type="transmembrane region" description="Helical" evidence="2">
    <location>
        <begin position="157"/>
        <end position="182"/>
    </location>
</feature>
<feature type="region of interest" description="Disordered" evidence="1">
    <location>
        <begin position="12"/>
        <end position="38"/>
    </location>
</feature>
<sequence length="186" mass="20583">MNALDLEQSAPLRRRPVRAAGSENGGAAAPQIPHGPPGLPARHPLNIFKRTAIIGGTLYAMHDFNVFHNILHNPKISHESFKVGLALAIAIMAVKAYVELYEGKKHNKKVEYDNFKTATHITIFLIMGAWIAFHMALSPVYGGFKTWVIMVGFSYGVLIQSALFIPVWGQNLISVVAMTVFLQQYK</sequence>
<dbReference type="PANTHER" id="PTHR31134:SF1">
    <property type="entry name" value="TRANSMEMBRANE PROTEIN 128"/>
    <property type="match status" value="1"/>
</dbReference>
<feature type="transmembrane region" description="Helical" evidence="2">
    <location>
        <begin position="81"/>
        <end position="98"/>
    </location>
</feature>
<evidence type="ECO:0000313" key="4">
    <source>
        <dbReference type="Proteomes" id="UP001530400"/>
    </source>
</evidence>
<protein>
    <submittedName>
        <fullName evidence="3">Uncharacterized protein</fullName>
    </submittedName>
</protein>
<keyword evidence="2" id="KW-1133">Transmembrane helix</keyword>
<feature type="transmembrane region" description="Helical" evidence="2">
    <location>
        <begin position="118"/>
        <end position="137"/>
    </location>
</feature>
<organism evidence="3 4">
    <name type="scientific">Cyclotella atomus</name>
    <dbReference type="NCBI Taxonomy" id="382360"/>
    <lineage>
        <taxon>Eukaryota</taxon>
        <taxon>Sar</taxon>
        <taxon>Stramenopiles</taxon>
        <taxon>Ochrophyta</taxon>
        <taxon>Bacillariophyta</taxon>
        <taxon>Coscinodiscophyceae</taxon>
        <taxon>Thalassiosirophycidae</taxon>
        <taxon>Stephanodiscales</taxon>
        <taxon>Stephanodiscaceae</taxon>
        <taxon>Cyclotella</taxon>
    </lineage>
</organism>
<dbReference type="EMBL" id="JALLPJ020000725">
    <property type="protein sequence ID" value="KAL3784512.1"/>
    <property type="molecule type" value="Genomic_DNA"/>
</dbReference>
<reference evidence="3 4" key="1">
    <citation type="submission" date="2024-10" db="EMBL/GenBank/DDBJ databases">
        <title>Updated reference genomes for cyclostephanoid diatoms.</title>
        <authorList>
            <person name="Roberts W.R."/>
            <person name="Alverson A.J."/>
        </authorList>
    </citation>
    <scope>NUCLEOTIDE SEQUENCE [LARGE SCALE GENOMIC DNA]</scope>
    <source>
        <strain evidence="3 4">AJA010-31</strain>
    </source>
</reference>